<accession>A0A0G0Z3Y6</accession>
<evidence type="ECO:0000256" key="1">
    <source>
        <dbReference type="SAM" id="Phobius"/>
    </source>
</evidence>
<dbReference type="AlphaFoldDB" id="A0A0G0Z3Y6"/>
<evidence type="ECO:0008006" key="4">
    <source>
        <dbReference type="Google" id="ProtNLM"/>
    </source>
</evidence>
<dbReference type="Pfam" id="PF18895">
    <property type="entry name" value="T4SS_pilin"/>
    <property type="match status" value="1"/>
</dbReference>
<keyword evidence="1" id="KW-0472">Membrane</keyword>
<sequence>MLVKEALAIDLKTIYAPAEPFVGEGRDTLSTLINPLIYNILIISGIVAFATILFAGFSLISASGDKAKTTQASQSLTYGIIGLVVVVAAFIITRLIGAVLGFKFL</sequence>
<organism evidence="2 3">
    <name type="scientific">Candidatus Collierbacteria bacterium GW2011_GWA2_42_17</name>
    <dbReference type="NCBI Taxonomy" id="1618378"/>
    <lineage>
        <taxon>Bacteria</taxon>
        <taxon>Candidatus Collieribacteriota</taxon>
    </lineage>
</organism>
<gene>
    <name evidence="2" type="ORF">UV06_C0001G0198</name>
</gene>
<comment type="caution">
    <text evidence="2">The sequence shown here is derived from an EMBL/GenBank/DDBJ whole genome shotgun (WGS) entry which is preliminary data.</text>
</comment>
<feature type="transmembrane region" description="Helical" evidence="1">
    <location>
        <begin position="36"/>
        <end position="60"/>
    </location>
</feature>
<dbReference type="EMBL" id="LCDA01000001">
    <property type="protein sequence ID" value="KKS43464.1"/>
    <property type="molecule type" value="Genomic_DNA"/>
</dbReference>
<keyword evidence="1" id="KW-1133">Transmembrane helix</keyword>
<reference evidence="2 3" key="1">
    <citation type="journal article" date="2015" name="Nature">
        <title>rRNA introns, odd ribosomes, and small enigmatic genomes across a large radiation of phyla.</title>
        <authorList>
            <person name="Brown C.T."/>
            <person name="Hug L.A."/>
            <person name="Thomas B.C."/>
            <person name="Sharon I."/>
            <person name="Castelle C.J."/>
            <person name="Singh A."/>
            <person name="Wilkins M.J."/>
            <person name="Williams K.H."/>
            <person name="Banfield J.F."/>
        </authorList>
    </citation>
    <scope>NUCLEOTIDE SEQUENCE [LARGE SCALE GENOMIC DNA]</scope>
</reference>
<dbReference type="Proteomes" id="UP000033854">
    <property type="component" value="Unassembled WGS sequence"/>
</dbReference>
<dbReference type="InterPro" id="IPR043993">
    <property type="entry name" value="T4SS_pilin"/>
</dbReference>
<proteinExistence type="predicted"/>
<protein>
    <recommendedName>
        <fullName evidence="4">Integral membrane protein</fullName>
    </recommendedName>
</protein>
<evidence type="ECO:0000313" key="3">
    <source>
        <dbReference type="Proteomes" id="UP000033854"/>
    </source>
</evidence>
<feature type="transmembrane region" description="Helical" evidence="1">
    <location>
        <begin position="80"/>
        <end position="102"/>
    </location>
</feature>
<evidence type="ECO:0000313" key="2">
    <source>
        <dbReference type="EMBL" id="KKS43464.1"/>
    </source>
</evidence>
<keyword evidence="1" id="KW-0812">Transmembrane</keyword>
<name>A0A0G0Z3Y6_9BACT</name>